<dbReference type="OrthoDB" id="9804391at2"/>
<evidence type="ECO:0000313" key="6">
    <source>
        <dbReference type="EMBL" id="KGN81687.1"/>
    </source>
</evidence>
<dbReference type="Proteomes" id="UP000189956">
    <property type="component" value="Unassembled WGS sequence"/>
</dbReference>
<comment type="cofactor">
    <cofactor evidence="1">
        <name>[3Fe-4S] cluster</name>
        <dbReference type="ChEBI" id="CHEBI:21137"/>
    </cofactor>
</comment>
<dbReference type="AlphaFoldDB" id="A0A0A2EVF2"/>
<keyword evidence="8" id="KW-1185">Reference proteome</keyword>
<evidence type="ECO:0000313" key="9">
    <source>
        <dbReference type="Proteomes" id="UP000189956"/>
    </source>
</evidence>
<dbReference type="InterPro" id="IPR001041">
    <property type="entry name" value="2Fe-2S_ferredoxin-type"/>
</dbReference>
<dbReference type="eggNOG" id="COG0479">
    <property type="taxonomic scope" value="Bacteria"/>
</dbReference>
<dbReference type="Proteomes" id="UP000030125">
    <property type="component" value="Unassembled WGS sequence"/>
</dbReference>
<dbReference type="EMBL" id="FUWL01000021">
    <property type="protein sequence ID" value="SJZ78226.1"/>
    <property type="molecule type" value="Genomic_DNA"/>
</dbReference>
<dbReference type="GO" id="GO:0051537">
    <property type="term" value="F:2 iron, 2 sulfur cluster binding"/>
    <property type="evidence" value="ECO:0007669"/>
    <property type="project" value="InterPro"/>
</dbReference>
<evidence type="ECO:0000313" key="8">
    <source>
        <dbReference type="Proteomes" id="UP000030125"/>
    </source>
</evidence>
<evidence type="ECO:0000259" key="5">
    <source>
        <dbReference type="PROSITE" id="PS51379"/>
    </source>
</evidence>
<dbReference type="STRING" id="36874.HQ34_03515"/>
<dbReference type="Gene3D" id="1.10.1060.10">
    <property type="entry name" value="Alpha-helical ferredoxin"/>
    <property type="match status" value="1"/>
</dbReference>
<dbReference type="InterPro" id="IPR050573">
    <property type="entry name" value="SDH/FRD_Iron-Sulfur"/>
</dbReference>
<dbReference type="InterPro" id="IPR012675">
    <property type="entry name" value="Beta-grasp_dom_sf"/>
</dbReference>
<evidence type="ECO:0000256" key="3">
    <source>
        <dbReference type="ARBA" id="ARBA00034078"/>
    </source>
</evidence>
<feature type="domain" description="2Fe-2S ferredoxin-type" evidence="4">
    <location>
        <begin position="7"/>
        <end position="107"/>
    </location>
</feature>
<dbReference type="PANTHER" id="PTHR11921">
    <property type="entry name" value="SUCCINATE DEHYDROGENASE IRON-SULFUR PROTEIN"/>
    <property type="match status" value="1"/>
</dbReference>
<protein>
    <submittedName>
        <fullName evidence="6 7">Succinate dehydrogenase</fullName>
    </submittedName>
</protein>
<dbReference type="PROSITE" id="PS51085">
    <property type="entry name" value="2FE2S_FER_2"/>
    <property type="match status" value="1"/>
</dbReference>
<feature type="domain" description="4Fe-4S ferredoxin-type" evidence="5">
    <location>
        <begin position="154"/>
        <end position="184"/>
    </location>
</feature>
<accession>A0A0A2EVF2</accession>
<dbReference type="Gene3D" id="3.10.20.30">
    <property type="match status" value="1"/>
</dbReference>
<dbReference type="GO" id="GO:0009060">
    <property type="term" value="P:aerobic respiration"/>
    <property type="evidence" value="ECO:0007669"/>
    <property type="project" value="TreeGrafter"/>
</dbReference>
<dbReference type="NCBIfam" id="NF005746">
    <property type="entry name" value="PRK07570.1"/>
    <property type="match status" value="1"/>
</dbReference>
<name>A0A0A2EVF2_PORCN</name>
<dbReference type="GO" id="GO:0022904">
    <property type="term" value="P:respiratory electron transport chain"/>
    <property type="evidence" value="ECO:0007669"/>
    <property type="project" value="TreeGrafter"/>
</dbReference>
<sequence length="251" mass="27176">MDKNINIKVKVWRQRSAKEKGFFETHELQNISQGSSFLEMMDILNEQIIRSGGVPVAFDHDCREGICGMCSLYIDGVAHGPDTAITTCQLHMRKFNDGDTITVEPWRSAGFPVIRDLMVDRTAYDKIIQAGGFVSVNTGGVPDANAIPIPKHDADLAMDAAACIGCGACAAACKNGSAMLFVAAKVSQLALLPQGRVEAARRAKAMVSKMDELGFGNCTNTRACEVSCPKSISVSNIARLNREFIKAKFKD</sequence>
<gene>
    <name evidence="6" type="ORF">HQ35_03895</name>
    <name evidence="7" type="ORF">SAMN02745205_01895</name>
</gene>
<dbReference type="SUPFAM" id="SSF54292">
    <property type="entry name" value="2Fe-2S ferredoxin-like"/>
    <property type="match status" value="1"/>
</dbReference>
<evidence type="ECO:0000256" key="2">
    <source>
        <dbReference type="ARBA" id="ARBA00009433"/>
    </source>
</evidence>
<dbReference type="InterPro" id="IPR036010">
    <property type="entry name" value="2Fe-2S_ferredoxin-like_sf"/>
</dbReference>
<dbReference type="SUPFAM" id="SSF46548">
    <property type="entry name" value="alpha-helical ferredoxin"/>
    <property type="match status" value="1"/>
</dbReference>
<dbReference type="InterPro" id="IPR025192">
    <property type="entry name" value="Succ_DH/fum_Rdtase_N"/>
</dbReference>
<evidence type="ECO:0000313" key="7">
    <source>
        <dbReference type="EMBL" id="SJZ78226.1"/>
    </source>
</evidence>
<dbReference type="GO" id="GO:0009055">
    <property type="term" value="F:electron transfer activity"/>
    <property type="evidence" value="ECO:0007669"/>
    <property type="project" value="InterPro"/>
</dbReference>
<evidence type="ECO:0000256" key="1">
    <source>
        <dbReference type="ARBA" id="ARBA00001927"/>
    </source>
</evidence>
<reference evidence="7 9" key="2">
    <citation type="submission" date="2017-02" db="EMBL/GenBank/DDBJ databases">
        <authorList>
            <person name="Peterson S.W."/>
        </authorList>
    </citation>
    <scope>NUCLEOTIDE SEQUENCE [LARGE SCALE GENOMIC DNA]</scope>
    <source>
        <strain evidence="7 9">ATCC 700135</strain>
    </source>
</reference>
<reference evidence="6 8" key="1">
    <citation type="submission" date="2014-08" db="EMBL/GenBank/DDBJ databases">
        <title>Porphyromonas cangingivalis strain:COT-109_OH1386 Genome sequencing.</title>
        <authorList>
            <person name="Wallis C."/>
            <person name="Deusch O."/>
            <person name="O'Flynn C."/>
            <person name="Davis I."/>
            <person name="Jospin G."/>
            <person name="Darling A.E."/>
            <person name="Coil D.A."/>
            <person name="Alexiev A."/>
            <person name="Horsfall A."/>
            <person name="Kirkwood N."/>
            <person name="Harris S."/>
            <person name="Eisen J.A."/>
        </authorList>
    </citation>
    <scope>NUCLEOTIDE SEQUENCE [LARGE SCALE GENOMIC DNA]</scope>
    <source>
        <strain evidence="8">COT-109 OH1386</strain>
        <strain evidence="6">COT-109_OH1386</strain>
    </source>
</reference>
<dbReference type="PROSITE" id="PS00197">
    <property type="entry name" value="2FE2S_FER_1"/>
    <property type="match status" value="1"/>
</dbReference>
<proteinExistence type="inferred from homology"/>
<dbReference type="Pfam" id="PF13183">
    <property type="entry name" value="Fer4_8"/>
    <property type="match status" value="1"/>
</dbReference>
<dbReference type="PROSITE" id="PS51379">
    <property type="entry name" value="4FE4S_FER_2"/>
    <property type="match status" value="1"/>
</dbReference>
<comment type="similarity">
    <text evidence="2">Belongs to the succinate dehydrogenase/fumarate reductase iron-sulfur protein family.</text>
</comment>
<dbReference type="InterPro" id="IPR009051">
    <property type="entry name" value="Helical_ferredxn"/>
</dbReference>
<evidence type="ECO:0000259" key="4">
    <source>
        <dbReference type="PROSITE" id="PS51085"/>
    </source>
</evidence>
<dbReference type="Pfam" id="PF13085">
    <property type="entry name" value="Fer2_3"/>
    <property type="match status" value="1"/>
</dbReference>
<dbReference type="EMBL" id="JQJD01000024">
    <property type="protein sequence ID" value="KGN81687.1"/>
    <property type="molecule type" value="Genomic_DNA"/>
</dbReference>
<dbReference type="PANTHER" id="PTHR11921:SF41">
    <property type="entry name" value="SUCCINATE DEHYDROGENASE"/>
    <property type="match status" value="1"/>
</dbReference>
<dbReference type="RefSeq" id="WP_025839247.1">
    <property type="nucleotide sequence ID" value="NZ_CALTZT010000070.1"/>
</dbReference>
<dbReference type="InterPro" id="IPR006058">
    <property type="entry name" value="2Fe2S_fd_BS"/>
</dbReference>
<dbReference type="InterPro" id="IPR017896">
    <property type="entry name" value="4Fe4S_Fe-S-bd"/>
</dbReference>
<organism evidence="6 8">
    <name type="scientific">Porphyromonas cangingivalis</name>
    <dbReference type="NCBI Taxonomy" id="36874"/>
    <lineage>
        <taxon>Bacteria</taxon>
        <taxon>Pseudomonadati</taxon>
        <taxon>Bacteroidota</taxon>
        <taxon>Bacteroidia</taxon>
        <taxon>Bacteroidales</taxon>
        <taxon>Porphyromonadaceae</taxon>
        <taxon>Porphyromonas</taxon>
    </lineage>
</organism>
<comment type="cofactor">
    <cofactor evidence="3">
        <name>[2Fe-2S] cluster</name>
        <dbReference type="ChEBI" id="CHEBI:190135"/>
    </cofactor>
</comment>